<dbReference type="GO" id="GO:0006808">
    <property type="term" value="P:regulation of nitrogen utilization"/>
    <property type="evidence" value="ECO:0007669"/>
    <property type="project" value="InterPro"/>
</dbReference>
<dbReference type="AlphaFoldDB" id="A0A0A2TI08"/>
<dbReference type="SUPFAM" id="SSF54913">
    <property type="entry name" value="GlnB-like"/>
    <property type="match status" value="1"/>
</dbReference>
<dbReference type="OrthoDB" id="9802729at2"/>
<dbReference type="GO" id="GO:0005829">
    <property type="term" value="C:cytosol"/>
    <property type="evidence" value="ECO:0007669"/>
    <property type="project" value="TreeGrafter"/>
</dbReference>
<evidence type="ECO:0000313" key="3">
    <source>
        <dbReference type="EMBL" id="KGP74083.1"/>
    </source>
</evidence>
<name>A0A0A2TI08_9BACI</name>
<sequence length="113" mass="12743">MKKVESVIRPESFPVLREKLDEVEVNGLTVSEVAGYGKQKGLEGVFRGTRYEIKLYPKVKVEMIVDEDQVDQIVNLIKETCITGETGDGKIFIYPVENVIRIRTGEEGKEAII</sequence>
<dbReference type="PROSITE" id="PS51343">
    <property type="entry name" value="PII_GLNB_DOM"/>
    <property type="match status" value="1"/>
</dbReference>
<accession>A0A0A2TI08</accession>
<evidence type="ECO:0000256" key="2">
    <source>
        <dbReference type="RuleBase" id="RU003936"/>
    </source>
</evidence>
<comment type="caution">
    <text evidence="3">The sequence shown here is derived from an EMBL/GenBank/DDBJ whole genome shotgun (WGS) entry which is preliminary data.</text>
</comment>
<dbReference type="Gene3D" id="3.30.70.120">
    <property type="match status" value="1"/>
</dbReference>
<dbReference type="SMART" id="SM00938">
    <property type="entry name" value="P-II"/>
    <property type="match status" value="1"/>
</dbReference>
<reference evidence="3 4" key="1">
    <citation type="journal article" date="2015" name="Stand. Genomic Sci.">
        <title>High quality draft genome sequence of the moderately halophilic bacterium Pontibacillus yanchengensis Y32(T) and comparison among Pontibacillus genomes.</title>
        <authorList>
            <person name="Huang J."/>
            <person name="Qiao Z.X."/>
            <person name="Tang J.W."/>
            <person name="Wang G."/>
        </authorList>
    </citation>
    <scope>NUCLEOTIDE SEQUENCE [LARGE SCALE GENOMIC DNA]</scope>
    <source>
        <strain evidence="3 4">Y32</strain>
    </source>
</reference>
<dbReference type="GO" id="GO:0005524">
    <property type="term" value="F:ATP binding"/>
    <property type="evidence" value="ECO:0007669"/>
    <property type="project" value="TreeGrafter"/>
</dbReference>
<dbReference type="EMBL" id="AVBF01000005">
    <property type="protein sequence ID" value="KGP74083.1"/>
    <property type="molecule type" value="Genomic_DNA"/>
</dbReference>
<dbReference type="Pfam" id="PF00543">
    <property type="entry name" value="P-II"/>
    <property type="match status" value="1"/>
</dbReference>
<dbReference type="PANTHER" id="PTHR30115">
    <property type="entry name" value="NITROGEN REGULATORY PROTEIN P-II"/>
    <property type="match status" value="1"/>
</dbReference>
<proteinExistence type="inferred from homology"/>
<dbReference type="InterPro" id="IPR015867">
    <property type="entry name" value="N-reg_PII/ATP_PRibTrfase_C"/>
</dbReference>
<protein>
    <submittedName>
        <fullName evidence="3">Nitrogen regulatory protein P-II 1</fullName>
    </submittedName>
</protein>
<keyword evidence="4" id="KW-1185">Reference proteome</keyword>
<keyword evidence="1" id="KW-0597">Phosphoprotein</keyword>
<comment type="similarity">
    <text evidence="2">Belongs to the P(II) protein family.</text>
</comment>
<dbReference type="InterPro" id="IPR011322">
    <property type="entry name" value="N-reg_PII-like_a/b"/>
</dbReference>
<dbReference type="Proteomes" id="UP000030147">
    <property type="component" value="Unassembled WGS sequence"/>
</dbReference>
<dbReference type="PRINTS" id="PR00340">
    <property type="entry name" value="PIIGLNB"/>
</dbReference>
<gene>
    <name evidence="3" type="ORF">N782_17255</name>
</gene>
<dbReference type="InterPro" id="IPR002187">
    <property type="entry name" value="N-reg_PII"/>
</dbReference>
<evidence type="ECO:0000256" key="1">
    <source>
        <dbReference type="PIRSR" id="PIRSR602187-50"/>
    </source>
</evidence>
<dbReference type="PROSITE" id="PS00638">
    <property type="entry name" value="PII_GLNB_CTER"/>
    <property type="match status" value="1"/>
</dbReference>
<dbReference type="eggNOG" id="COG0347">
    <property type="taxonomic scope" value="Bacteria"/>
</dbReference>
<dbReference type="STRING" id="1385514.N782_17255"/>
<organism evidence="3 4">
    <name type="scientific">Pontibacillus yanchengensis Y32</name>
    <dbReference type="NCBI Taxonomy" id="1385514"/>
    <lineage>
        <taxon>Bacteria</taxon>
        <taxon>Bacillati</taxon>
        <taxon>Bacillota</taxon>
        <taxon>Bacilli</taxon>
        <taxon>Bacillales</taxon>
        <taxon>Bacillaceae</taxon>
        <taxon>Pontibacillus</taxon>
    </lineage>
</organism>
<feature type="modified residue" description="O-UMP-tyrosine" evidence="1">
    <location>
        <position position="51"/>
    </location>
</feature>
<dbReference type="InterPro" id="IPR017918">
    <property type="entry name" value="N-reg_PII_CS"/>
</dbReference>
<evidence type="ECO:0000313" key="4">
    <source>
        <dbReference type="Proteomes" id="UP000030147"/>
    </source>
</evidence>
<dbReference type="RefSeq" id="WP_036816047.1">
    <property type="nucleotide sequence ID" value="NZ_AVBF01000005.1"/>
</dbReference>
<dbReference type="GO" id="GO:0030234">
    <property type="term" value="F:enzyme regulator activity"/>
    <property type="evidence" value="ECO:0007669"/>
    <property type="project" value="InterPro"/>
</dbReference>
<dbReference type="PANTHER" id="PTHR30115:SF11">
    <property type="entry name" value="NITROGEN REGULATORY PROTEIN P-II HOMOLOG"/>
    <property type="match status" value="1"/>
</dbReference>